<feature type="compositionally biased region" description="Low complexity" evidence="4">
    <location>
        <begin position="145"/>
        <end position="158"/>
    </location>
</feature>
<keyword evidence="2" id="KW-0732">Signal</keyword>
<proteinExistence type="predicted"/>
<protein>
    <submittedName>
        <fullName evidence="6">Platelet glycoprotein Ib alpha chain (GP-Ib alpha) (GPIb-alpha) (GPIbA) (Glycoprotein Ibalpha) (CD antigen CD42b) [Cleaved into: Glycocalicin]</fullName>
    </submittedName>
</protein>
<dbReference type="Proteomes" id="UP001152797">
    <property type="component" value="Unassembled WGS sequence"/>
</dbReference>
<dbReference type="SUPFAM" id="SSF52058">
    <property type="entry name" value="L domain-like"/>
    <property type="match status" value="1"/>
</dbReference>
<evidence type="ECO:0000256" key="3">
    <source>
        <dbReference type="ARBA" id="ARBA00022737"/>
    </source>
</evidence>
<dbReference type="EMBL" id="CAMXCT020005735">
    <property type="protein sequence ID" value="CAL1166528.1"/>
    <property type="molecule type" value="Genomic_DNA"/>
</dbReference>
<evidence type="ECO:0000313" key="6">
    <source>
        <dbReference type="EMBL" id="CAL4800465.1"/>
    </source>
</evidence>
<keyword evidence="1" id="KW-0433">Leucine-rich repeat</keyword>
<dbReference type="Gene3D" id="3.80.10.10">
    <property type="entry name" value="Ribonuclease Inhibitor"/>
    <property type="match status" value="1"/>
</dbReference>
<sequence length="177" mass="20239">MQRIAKSFHGLSFYYWYRGRTYVLDLSHNKLQVLLPKVFDSLDLDRVYLQHNDLSQLHTETFRGLTLSKNGILDMSRYKLQDLPPKVFDGMRGLKILDLAENELRSLGDRLEQNQLAHLDGVEPGWQPPHNVTQRPLQRFHKSSKAAAAEQSAGETSAKAVSEFELVEVAELESKCT</sequence>
<gene>
    <name evidence="5" type="ORF">C1SCF055_LOCUS38149</name>
</gene>
<keyword evidence="3" id="KW-0677">Repeat</keyword>
<reference evidence="6 7" key="2">
    <citation type="submission" date="2024-05" db="EMBL/GenBank/DDBJ databases">
        <authorList>
            <person name="Chen Y."/>
            <person name="Shah S."/>
            <person name="Dougan E. K."/>
            <person name="Thang M."/>
            <person name="Chan C."/>
        </authorList>
    </citation>
    <scope>NUCLEOTIDE SEQUENCE [LARGE SCALE GENOMIC DNA]</scope>
</reference>
<dbReference type="SMART" id="SM00369">
    <property type="entry name" value="LRR_TYP"/>
    <property type="match status" value="4"/>
</dbReference>
<dbReference type="EMBL" id="CAMXCT010005735">
    <property type="protein sequence ID" value="CAI4013153.1"/>
    <property type="molecule type" value="Genomic_DNA"/>
</dbReference>
<dbReference type="InterPro" id="IPR001611">
    <property type="entry name" value="Leu-rich_rpt"/>
</dbReference>
<comment type="caution">
    <text evidence="5">The sequence shown here is derived from an EMBL/GenBank/DDBJ whole genome shotgun (WGS) entry which is preliminary data.</text>
</comment>
<evidence type="ECO:0000256" key="4">
    <source>
        <dbReference type="SAM" id="MobiDB-lite"/>
    </source>
</evidence>
<dbReference type="InterPro" id="IPR003591">
    <property type="entry name" value="Leu-rich_rpt_typical-subtyp"/>
</dbReference>
<dbReference type="GO" id="GO:0031012">
    <property type="term" value="C:extracellular matrix"/>
    <property type="evidence" value="ECO:0007669"/>
    <property type="project" value="TreeGrafter"/>
</dbReference>
<dbReference type="EMBL" id="CAMXCT030005735">
    <property type="protein sequence ID" value="CAL4800465.1"/>
    <property type="molecule type" value="Genomic_DNA"/>
</dbReference>
<keyword evidence="7" id="KW-1185">Reference proteome</keyword>
<dbReference type="InterPro" id="IPR050328">
    <property type="entry name" value="Dev_Immune_Receptor"/>
</dbReference>
<dbReference type="GO" id="GO:0005615">
    <property type="term" value="C:extracellular space"/>
    <property type="evidence" value="ECO:0007669"/>
    <property type="project" value="TreeGrafter"/>
</dbReference>
<reference evidence="5" key="1">
    <citation type="submission" date="2022-10" db="EMBL/GenBank/DDBJ databases">
        <authorList>
            <person name="Chen Y."/>
            <person name="Dougan E. K."/>
            <person name="Chan C."/>
            <person name="Rhodes N."/>
            <person name="Thang M."/>
        </authorList>
    </citation>
    <scope>NUCLEOTIDE SEQUENCE</scope>
</reference>
<dbReference type="OrthoDB" id="1111193at2759"/>
<dbReference type="AlphaFoldDB" id="A0A9P1GHA1"/>
<evidence type="ECO:0000256" key="1">
    <source>
        <dbReference type="ARBA" id="ARBA00022614"/>
    </source>
</evidence>
<dbReference type="PANTHER" id="PTHR24373:SF384">
    <property type="entry name" value="LEUCINE RICH REPEAT CONTAINING 38"/>
    <property type="match status" value="1"/>
</dbReference>
<name>A0A9P1GHA1_9DINO</name>
<accession>A0A9P1GHA1</accession>
<dbReference type="PANTHER" id="PTHR24373">
    <property type="entry name" value="SLIT RELATED LEUCINE-RICH REPEAT NEURONAL PROTEIN"/>
    <property type="match status" value="1"/>
</dbReference>
<feature type="region of interest" description="Disordered" evidence="4">
    <location>
        <begin position="123"/>
        <end position="159"/>
    </location>
</feature>
<evidence type="ECO:0000313" key="5">
    <source>
        <dbReference type="EMBL" id="CAI4013153.1"/>
    </source>
</evidence>
<dbReference type="Pfam" id="PF00560">
    <property type="entry name" value="LRR_1"/>
    <property type="match status" value="1"/>
</dbReference>
<evidence type="ECO:0000313" key="7">
    <source>
        <dbReference type="Proteomes" id="UP001152797"/>
    </source>
</evidence>
<dbReference type="InterPro" id="IPR032675">
    <property type="entry name" value="LRR_dom_sf"/>
</dbReference>
<organism evidence="5">
    <name type="scientific">Cladocopium goreaui</name>
    <dbReference type="NCBI Taxonomy" id="2562237"/>
    <lineage>
        <taxon>Eukaryota</taxon>
        <taxon>Sar</taxon>
        <taxon>Alveolata</taxon>
        <taxon>Dinophyceae</taxon>
        <taxon>Suessiales</taxon>
        <taxon>Symbiodiniaceae</taxon>
        <taxon>Cladocopium</taxon>
    </lineage>
</organism>
<evidence type="ECO:0000256" key="2">
    <source>
        <dbReference type="ARBA" id="ARBA00022729"/>
    </source>
</evidence>